<dbReference type="Proteomes" id="UP000035642">
    <property type="component" value="Unassembled WGS sequence"/>
</dbReference>
<evidence type="ECO:0000313" key="2">
    <source>
        <dbReference type="WBParaSite" id="ACAC_0000459401-mRNA-1"/>
    </source>
</evidence>
<name>A0A0K0D3E9_ANGCA</name>
<protein>
    <submittedName>
        <fullName evidence="2">SANTA domain-containing protein</fullName>
    </submittedName>
</protein>
<reference evidence="1" key="1">
    <citation type="submission" date="2012-09" db="EMBL/GenBank/DDBJ databases">
        <authorList>
            <person name="Martin A.A."/>
        </authorList>
    </citation>
    <scope>NUCLEOTIDE SEQUENCE</scope>
</reference>
<sequence>MDEQVVTSSFEKSVLDIAVIWKWRRRPPVSHFYVGAVMHSALTDRRCVIGIPSTKLSEVFYYTNFLGEIKKFNEWMNELPLFLEITRRMKKCSLSDAVSPQKQNSLTSSFPLSNAEFLAEGSPTKVPAEVERRMIPITDKEYFQHDDTVATDSVDEISSGRTKCANNENLQLTDDPLVEGLEKVEDSEVGDRFKNKSTVQQTKAEKSQKSVEFRKKNRLSNITAKMQQSDMEVVSRALMNRDENIVKTSGILPTEENFQQKENETLQRGWFDLNTTKNLPVIHGETTTISKLTGATTKEVEPINCLVKRSPVEESFSKTKCLMNAGEEGNGESTRIKRDISLTRESVTTQALEEAKTSTIDPKFYAKSSAMSVFVSKNECETTDTASTVRNFEPINFEERSSNLSAVKCSKQDHVLYVNRHSSCDVQGSTEKTKTTKLLSRRKPELIRKKMEDTVNERANYEERSLKTKLVKPDED</sequence>
<accession>A0A0K0D3E9</accession>
<reference evidence="2" key="2">
    <citation type="submission" date="2017-02" db="UniProtKB">
        <authorList>
            <consortium name="WormBaseParasite"/>
        </authorList>
    </citation>
    <scope>IDENTIFICATION</scope>
</reference>
<keyword evidence="1" id="KW-1185">Reference proteome</keyword>
<dbReference type="WBParaSite" id="ACAC_0000459401-mRNA-1">
    <property type="protein sequence ID" value="ACAC_0000459401-mRNA-1"/>
    <property type="gene ID" value="ACAC_0000459401"/>
</dbReference>
<proteinExistence type="predicted"/>
<organism evidence="1 2">
    <name type="scientific">Angiostrongylus cantonensis</name>
    <name type="common">Rat lungworm</name>
    <dbReference type="NCBI Taxonomy" id="6313"/>
    <lineage>
        <taxon>Eukaryota</taxon>
        <taxon>Metazoa</taxon>
        <taxon>Ecdysozoa</taxon>
        <taxon>Nematoda</taxon>
        <taxon>Chromadorea</taxon>
        <taxon>Rhabditida</taxon>
        <taxon>Rhabditina</taxon>
        <taxon>Rhabditomorpha</taxon>
        <taxon>Strongyloidea</taxon>
        <taxon>Metastrongylidae</taxon>
        <taxon>Angiostrongylus</taxon>
    </lineage>
</organism>
<dbReference type="AlphaFoldDB" id="A0A0K0D3E9"/>
<evidence type="ECO:0000313" key="1">
    <source>
        <dbReference type="Proteomes" id="UP000035642"/>
    </source>
</evidence>